<dbReference type="SUPFAM" id="SSF46609">
    <property type="entry name" value="Fe,Mn superoxide dismutase (SOD), N-terminal domain"/>
    <property type="match status" value="1"/>
</dbReference>
<dbReference type="GO" id="GO:0005737">
    <property type="term" value="C:cytoplasm"/>
    <property type="evidence" value="ECO:0007669"/>
    <property type="project" value="TreeGrafter"/>
</dbReference>
<dbReference type="InterPro" id="IPR019832">
    <property type="entry name" value="Mn/Fe_SOD_C"/>
</dbReference>
<sequence length="246" mass="27363">MCLVKRRHTDPLLASSSLLALTPGTDLEDRSIVDTVIATARDPHRILIFNAASHALNNAFFINGLRPKPLEGLSINEWADIPPFKPKGQLLDAITKEYDSLPAFKDAFSATADGMSGSGYVWLVRDAYRNLGIVPTYGAGTVMVQNRIQRGAHIEGSTPPSVPQGEEQPAGPSSNLDSRMGGTTRVQRTGEELYPLFCISIHEHTWLPDYGMEGKDEYLARFWEVLDWERVGQLYDAYNRQDDDKL</sequence>
<name>A0A0P1BP59_9BASI</name>
<dbReference type="PANTHER" id="PTHR43595">
    <property type="entry name" value="37S RIBOSOMAL PROTEIN S26, MITOCHONDRIAL"/>
    <property type="match status" value="1"/>
</dbReference>
<accession>A0A0P1BP59</accession>
<feature type="domain" description="Manganese/iron superoxide dismutase C-terminal" evidence="3">
    <location>
        <begin position="86"/>
        <end position="145"/>
    </location>
</feature>
<dbReference type="PANTHER" id="PTHR43595:SF2">
    <property type="entry name" value="SMALL RIBOSOMAL SUBUNIT PROTEIN MS42"/>
    <property type="match status" value="1"/>
</dbReference>
<dbReference type="OrthoDB" id="275227at2759"/>
<proteinExistence type="predicted"/>
<dbReference type="Proteomes" id="UP000054845">
    <property type="component" value="Unassembled WGS sequence"/>
</dbReference>
<evidence type="ECO:0000259" key="3">
    <source>
        <dbReference type="Pfam" id="PF02777"/>
    </source>
</evidence>
<dbReference type="EMBL" id="CCYA01000270">
    <property type="protein sequence ID" value="CEH18245.1"/>
    <property type="molecule type" value="Genomic_DNA"/>
</dbReference>
<dbReference type="GO" id="GO:0004784">
    <property type="term" value="F:superoxide dismutase activity"/>
    <property type="evidence" value="ECO:0007669"/>
    <property type="project" value="InterPro"/>
</dbReference>
<evidence type="ECO:0000313" key="5">
    <source>
        <dbReference type="Proteomes" id="UP000054845"/>
    </source>
</evidence>
<evidence type="ECO:0000313" key="4">
    <source>
        <dbReference type="EMBL" id="CEH18245.1"/>
    </source>
</evidence>
<dbReference type="GO" id="GO:0046872">
    <property type="term" value="F:metal ion binding"/>
    <property type="evidence" value="ECO:0007669"/>
    <property type="project" value="InterPro"/>
</dbReference>
<feature type="domain" description="Manganese/iron superoxide dismutase C-terminal" evidence="3">
    <location>
        <begin position="191"/>
        <end position="232"/>
    </location>
</feature>
<feature type="region of interest" description="Disordered" evidence="2">
    <location>
        <begin position="153"/>
        <end position="182"/>
    </location>
</feature>
<dbReference type="Pfam" id="PF02777">
    <property type="entry name" value="Sod_Fe_C"/>
    <property type="match status" value="2"/>
</dbReference>
<keyword evidence="5" id="KW-1185">Reference proteome</keyword>
<protein>
    <submittedName>
        <fullName evidence="4">Manganese superoxide dismutase</fullName>
    </submittedName>
</protein>
<comment type="function">
    <text evidence="1">Component of the mitochondrial ribosome (mitoribosome), a dedicated translation machinery responsible for the synthesis of mitochondrial genome-encoded proteins, including at least some of the essential transmembrane subunits of the mitochondrial respiratory chain. The mitoribosomes are attached to the mitochondrial inner membrane and translation products are cotranslationally integrated into the membrane.</text>
</comment>
<dbReference type="InterPro" id="IPR036324">
    <property type="entry name" value="Mn/Fe_SOD_N_sf"/>
</dbReference>
<dbReference type="SUPFAM" id="SSF54719">
    <property type="entry name" value="Fe,Mn superoxide dismutase (SOD), C-terminal domain"/>
    <property type="match status" value="1"/>
</dbReference>
<evidence type="ECO:0000256" key="2">
    <source>
        <dbReference type="SAM" id="MobiDB-lite"/>
    </source>
</evidence>
<dbReference type="AlphaFoldDB" id="A0A0P1BP59"/>
<evidence type="ECO:0000256" key="1">
    <source>
        <dbReference type="ARBA" id="ARBA00037226"/>
    </source>
</evidence>
<dbReference type="InterPro" id="IPR036314">
    <property type="entry name" value="SOD_C_sf"/>
</dbReference>
<dbReference type="Gene3D" id="3.55.40.20">
    <property type="entry name" value="Iron/manganese superoxide dismutase, C-terminal domain"/>
    <property type="match status" value="1"/>
</dbReference>
<organism evidence="4 5">
    <name type="scientific">Ceraceosorus bombacis</name>
    <dbReference type="NCBI Taxonomy" id="401625"/>
    <lineage>
        <taxon>Eukaryota</taxon>
        <taxon>Fungi</taxon>
        <taxon>Dikarya</taxon>
        <taxon>Basidiomycota</taxon>
        <taxon>Ustilaginomycotina</taxon>
        <taxon>Exobasidiomycetes</taxon>
        <taxon>Ceraceosorales</taxon>
        <taxon>Ceraceosoraceae</taxon>
        <taxon>Ceraceosorus</taxon>
    </lineage>
</organism>
<reference evidence="4 5" key="1">
    <citation type="submission" date="2014-09" db="EMBL/GenBank/DDBJ databases">
        <authorList>
            <person name="Magalhaes I.L.F."/>
            <person name="Oliveira U."/>
            <person name="Santos F.R."/>
            <person name="Vidigal T.H.D.A."/>
            <person name="Brescovit A.D."/>
            <person name="Santos A.J."/>
        </authorList>
    </citation>
    <scope>NUCLEOTIDE SEQUENCE [LARGE SCALE GENOMIC DNA]</scope>
</reference>
<dbReference type="STRING" id="401625.A0A0P1BP59"/>